<comment type="similarity">
    <text evidence="2">Belongs to the mitochondrion-specific ribosomal protein mS29 family.</text>
</comment>
<evidence type="ECO:0000313" key="8">
    <source>
        <dbReference type="EMBL" id="TFK24036.1"/>
    </source>
</evidence>
<reference evidence="8 9" key="1">
    <citation type="journal article" date="2019" name="Nat. Ecol. Evol.">
        <title>Megaphylogeny resolves global patterns of mushroom evolution.</title>
        <authorList>
            <person name="Varga T."/>
            <person name="Krizsan K."/>
            <person name="Foldi C."/>
            <person name="Dima B."/>
            <person name="Sanchez-Garcia M."/>
            <person name="Sanchez-Ramirez S."/>
            <person name="Szollosi G.J."/>
            <person name="Szarkandi J.G."/>
            <person name="Papp V."/>
            <person name="Albert L."/>
            <person name="Andreopoulos W."/>
            <person name="Angelini C."/>
            <person name="Antonin V."/>
            <person name="Barry K.W."/>
            <person name="Bougher N.L."/>
            <person name="Buchanan P."/>
            <person name="Buyck B."/>
            <person name="Bense V."/>
            <person name="Catcheside P."/>
            <person name="Chovatia M."/>
            <person name="Cooper J."/>
            <person name="Damon W."/>
            <person name="Desjardin D."/>
            <person name="Finy P."/>
            <person name="Geml J."/>
            <person name="Haridas S."/>
            <person name="Hughes K."/>
            <person name="Justo A."/>
            <person name="Karasinski D."/>
            <person name="Kautmanova I."/>
            <person name="Kiss B."/>
            <person name="Kocsube S."/>
            <person name="Kotiranta H."/>
            <person name="LaButti K.M."/>
            <person name="Lechner B.E."/>
            <person name="Liimatainen K."/>
            <person name="Lipzen A."/>
            <person name="Lukacs Z."/>
            <person name="Mihaltcheva S."/>
            <person name="Morgado L.N."/>
            <person name="Niskanen T."/>
            <person name="Noordeloos M.E."/>
            <person name="Ohm R.A."/>
            <person name="Ortiz-Santana B."/>
            <person name="Ovrebo C."/>
            <person name="Racz N."/>
            <person name="Riley R."/>
            <person name="Savchenko A."/>
            <person name="Shiryaev A."/>
            <person name="Soop K."/>
            <person name="Spirin V."/>
            <person name="Szebenyi C."/>
            <person name="Tomsovsky M."/>
            <person name="Tulloss R.E."/>
            <person name="Uehling J."/>
            <person name="Grigoriev I.V."/>
            <person name="Vagvolgyi C."/>
            <person name="Papp T."/>
            <person name="Martin F.M."/>
            <person name="Miettinen O."/>
            <person name="Hibbett D.S."/>
            <person name="Nagy L.G."/>
        </authorList>
    </citation>
    <scope>NUCLEOTIDE SEQUENCE [LARGE SCALE GENOMIC DNA]</scope>
    <source>
        <strain evidence="8 9">CBS 121175</strain>
    </source>
</reference>
<keyword evidence="4" id="KW-0689">Ribosomal protein</keyword>
<dbReference type="GO" id="GO:0003735">
    <property type="term" value="F:structural constituent of ribosome"/>
    <property type="evidence" value="ECO:0007669"/>
    <property type="project" value="TreeGrafter"/>
</dbReference>
<dbReference type="InterPro" id="IPR019368">
    <property type="entry name" value="Ribosomal_mS29"/>
</dbReference>
<dbReference type="Gene3D" id="3.40.50.300">
    <property type="entry name" value="P-loop containing nucleotide triphosphate hydrolases"/>
    <property type="match status" value="1"/>
</dbReference>
<evidence type="ECO:0000256" key="4">
    <source>
        <dbReference type="ARBA" id="ARBA00022980"/>
    </source>
</evidence>
<dbReference type="EMBL" id="ML210207">
    <property type="protein sequence ID" value="TFK24036.1"/>
    <property type="molecule type" value="Genomic_DNA"/>
</dbReference>
<dbReference type="Pfam" id="PF10236">
    <property type="entry name" value="DAP3"/>
    <property type="match status" value="1"/>
</dbReference>
<organism evidence="8 9">
    <name type="scientific">Coprinopsis marcescibilis</name>
    <name type="common">Agaric fungus</name>
    <name type="synonym">Psathyrella marcescibilis</name>
    <dbReference type="NCBI Taxonomy" id="230819"/>
    <lineage>
        <taxon>Eukaryota</taxon>
        <taxon>Fungi</taxon>
        <taxon>Dikarya</taxon>
        <taxon>Basidiomycota</taxon>
        <taxon>Agaricomycotina</taxon>
        <taxon>Agaricomycetes</taxon>
        <taxon>Agaricomycetidae</taxon>
        <taxon>Agaricales</taxon>
        <taxon>Agaricineae</taxon>
        <taxon>Psathyrellaceae</taxon>
        <taxon>Coprinopsis</taxon>
    </lineage>
</organism>
<evidence type="ECO:0000256" key="5">
    <source>
        <dbReference type="ARBA" id="ARBA00023128"/>
    </source>
</evidence>
<gene>
    <name evidence="8" type="ORF">FA15DRAFT_593092</name>
</gene>
<evidence type="ECO:0000256" key="1">
    <source>
        <dbReference type="ARBA" id="ARBA00004173"/>
    </source>
</evidence>
<keyword evidence="3" id="KW-0809">Transit peptide</keyword>
<dbReference type="STRING" id="230819.A0A5C3KU75"/>
<comment type="subcellular location">
    <subcellularLocation>
        <location evidence="1">Mitochondrion</location>
    </subcellularLocation>
</comment>
<sequence length="458" mass="50223">MSSLLSLRTRPPPTVLAVRHQTRGAAQKAAPARMSVQTVGGARKNKEHWKAKVAMEMKHTSRDLPVYAQMPPDRLRASRNDPIDPLLKSDVKFDLPQFNRKTITPENIGKIASFSLADGTPGQVFGVPKSMWLEFRLMPKPFSVIRKITYEATHLLQRAAATPSAANRVVLTGRAGCGKSYVLHQVVTHAAYNGWIVLYVPRASNLTNSTTPYTYDLRTQTYQQPADAHRTLRQLLAGNTRELSSLVLEEDVVVERGVFGKALSLADVVRAVVRERGGSGSACVVLEAVMRALEKQTKFPVLLAVDDVQALYRKTAYKDAFFNAVQPFHLSMPRMILEYASGKRSFARGAFLSALTTSDTTNPIPQELVDALELTDTHPSSPYDKRSRELVGYAAGLKALDVPGRLSAGEAAGVFGAWIGARVIGAGNYDELFVSKLTESDGNARDFVRRGLLASFEP</sequence>
<accession>A0A5C3KU75</accession>
<name>A0A5C3KU75_COPMA</name>
<protein>
    <recommendedName>
        <fullName evidence="7">Small ribosomal subunit protein mS29</fullName>
    </recommendedName>
</protein>
<evidence type="ECO:0000313" key="9">
    <source>
        <dbReference type="Proteomes" id="UP000307440"/>
    </source>
</evidence>
<evidence type="ECO:0000256" key="2">
    <source>
        <dbReference type="ARBA" id="ARBA00009863"/>
    </source>
</evidence>
<keyword evidence="5" id="KW-0496">Mitochondrion</keyword>
<keyword evidence="9" id="KW-1185">Reference proteome</keyword>
<dbReference type="PANTHER" id="PTHR12810">
    <property type="entry name" value="MITOCHONDRIAL 28S RIBOSOMAL PROTEIN S29"/>
    <property type="match status" value="1"/>
</dbReference>
<dbReference type="SUPFAM" id="SSF52540">
    <property type="entry name" value="P-loop containing nucleoside triphosphate hydrolases"/>
    <property type="match status" value="1"/>
</dbReference>
<evidence type="ECO:0000256" key="6">
    <source>
        <dbReference type="ARBA" id="ARBA00023274"/>
    </source>
</evidence>
<dbReference type="GO" id="GO:0005763">
    <property type="term" value="C:mitochondrial small ribosomal subunit"/>
    <property type="evidence" value="ECO:0007669"/>
    <property type="project" value="TreeGrafter"/>
</dbReference>
<proteinExistence type="inferred from homology"/>
<dbReference type="OrthoDB" id="274828at2759"/>
<dbReference type="InterPro" id="IPR027417">
    <property type="entry name" value="P-loop_NTPase"/>
</dbReference>
<dbReference type="Proteomes" id="UP000307440">
    <property type="component" value="Unassembled WGS sequence"/>
</dbReference>
<dbReference type="PANTHER" id="PTHR12810:SF0">
    <property type="entry name" value="SMALL RIBOSOMAL SUBUNIT PROTEIN MS29"/>
    <property type="match status" value="1"/>
</dbReference>
<dbReference type="AlphaFoldDB" id="A0A5C3KU75"/>
<evidence type="ECO:0000256" key="3">
    <source>
        <dbReference type="ARBA" id="ARBA00022946"/>
    </source>
</evidence>
<keyword evidence="6" id="KW-0687">Ribonucleoprotein</keyword>
<evidence type="ECO:0000256" key="7">
    <source>
        <dbReference type="ARBA" id="ARBA00035140"/>
    </source>
</evidence>